<dbReference type="PANTHER" id="PTHR10971">
    <property type="entry name" value="MRNA EXPORT FACTOR AND BUB3"/>
    <property type="match status" value="1"/>
</dbReference>
<evidence type="ECO:0000256" key="1">
    <source>
        <dbReference type="ARBA" id="ARBA00007830"/>
    </source>
</evidence>
<feature type="repeat" description="WD" evidence="4">
    <location>
        <begin position="278"/>
        <end position="312"/>
    </location>
</feature>
<keyword evidence="2 4" id="KW-0853">WD repeat</keyword>
<dbReference type="Pfam" id="PF00400">
    <property type="entry name" value="WD40"/>
    <property type="match status" value="4"/>
</dbReference>
<evidence type="ECO:0000256" key="5">
    <source>
        <dbReference type="SAM" id="MobiDB-lite"/>
    </source>
</evidence>
<evidence type="ECO:0000313" key="9">
    <source>
        <dbReference type="Proteomes" id="UP000836402"/>
    </source>
</evidence>
<comment type="similarity">
    <text evidence="1">Belongs to the WD repeat rae1 family.</text>
</comment>
<evidence type="ECO:0000313" key="6">
    <source>
        <dbReference type="EMBL" id="CAD6961534.1"/>
    </source>
</evidence>
<proteinExistence type="inferred from homology"/>
<protein>
    <recommendedName>
        <fullName evidence="10">Anaphase-promoting complex subunit 4 WD40 domain-containing protein</fullName>
    </recommendedName>
</protein>
<feature type="region of interest" description="Disordered" evidence="5">
    <location>
        <begin position="1"/>
        <end position="48"/>
    </location>
</feature>
<evidence type="ECO:0000313" key="7">
    <source>
        <dbReference type="EMBL" id="KAE8248018.1"/>
    </source>
</evidence>
<dbReference type="EMBL" id="LWDD02001451">
    <property type="protein sequence ID" value="KAE8248018.1"/>
    <property type="molecule type" value="Genomic_DNA"/>
</dbReference>
<reference evidence="6" key="3">
    <citation type="submission" date="2020-10" db="EMBL/GenBank/DDBJ databases">
        <authorList>
            <person name="Sedaghatjoo S."/>
        </authorList>
    </citation>
    <scope>NUCLEOTIDE SEQUENCE</scope>
    <source>
        <strain evidence="6">AZH3</strain>
    </source>
</reference>
<evidence type="ECO:0000256" key="2">
    <source>
        <dbReference type="ARBA" id="ARBA00022574"/>
    </source>
</evidence>
<reference evidence="7" key="1">
    <citation type="submission" date="2016-04" db="EMBL/GenBank/DDBJ databases">
        <authorList>
            <person name="Nguyen H.D."/>
            <person name="Kesanakurti P."/>
            <person name="Cullis J."/>
            <person name="Levesque C.A."/>
            <person name="Hambleton S."/>
        </authorList>
    </citation>
    <scope>NUCLEOTIDE SEQUENCE</scope>
    <source>
        <strain evidence="7">DAOMC 238032</strain>
    </source>
</reference>
<evidence type="ECO:0000256" key="4">
    <source>
        <dbReference type="PROSITE-ProRule" id="PRU00221"/>
    </source>
</evidence>
<name>A0A8T8STJ7_9BASI</name>
<dbReference type="PRINTS" id="PR00320">
    <property type="entry name" value="GPROTEINBRPT"/>
</dbReference>
<feature type="compositionally biased region" description="Polar residues" evidence="5">
    <location>
        <begin position="1"/>
        <end position="29"/>
    </location>
</feature>
<reference evidence="7" key="2">
    <citation type="journal article" date="2019" name="IMA Fungus">
        <title>Genome sequencing and comparison of five Tilletia species to identify candidate genes for the detection of regulated species infecting wheat.</title>
        <authorList>
            <person name="Nguyen H.D.T."/>
            <person name="Sultana T."/>
            <person name="Kesanakurti P."/>
            <person name="Hambleton S."/>
        </authorList>
    </citation>
    <scope>NUCLEOTIDE SEQUENCE</scope>
    <source>
        <strain evidence="7">DAOMC 238032</strain>
    </source>
</reference>
<comment type="caution">
    <text evidence="7">The sequence shown here is derived from an EMBL/GenBank/DDBJ whole genome shotgun (WGS) entry which is preliminary data.</text>
</comment>
<dbReference type="EMBL" id="CAJHJG010006989">
    <property type="protein sequence ID" value="CAD6961534.1"/>
    <property type="molecule type" value="Genomic_DNA"/>
</dbReference>
<dbReference type="Gene3D" id="2.130.10.10">
    <property type="entry name" value="YVTN repeat-like/Quinoprotein amine dehydrogenase"/>
    <property type="match status" value="1"/>
</dbReference>
<sequence>MSSLFGASTFGAGSTNTFGQAAAAPQQSIDAKDFELSNPPPDSTSSLSFAPQADFLAVGSWDNNVRVYEIQPDGSSVPKAMYPHEGPVLDVTWSKDGTKILSGGADKAGRMFDVQTQQSQQIAQHDQAIRCLRWVDFNGGILATGSWDKTVKYWDLRSPNPVATAQLAERCYTMDCQWPYLVVGTAERKLQIFDLSQNPTQAMATMDSPLKWQTRVVSCFTRAEQPGQQPAAPGFAVGSVEGRVAIQYIKDENKGSNFSFKCHRKEGGLREPSQLYAVNAISFHPIHGTFSTAGSDGTINFWDKDSKTRLKSEFSYQWLGVVLLLFGGSTYWTVLSVDFDSKGGAIPATAFNRNGAIFAYAVSYDWHKGYSHHTPQHPNQIFLHACKDEEVRRRPKKT</sequence>
<dbReference type="PROSITE" id="PS50082">
    <property type="entry name" value="WD_REPEATS_2"/>
    <property type="match status" value="3"/>
</dbReference>
<dbReference type="InterPro" id="IPR015943">
    <property type="entry name" value="WD40/YVTN_repeat-like_dom_sf"/>
</dbReference>
<dbReference type="FunFam" id="2.130.10.10:FF:000190">
    <property type="entry name" value="Nuclear pore complex subunit"/>
    <property type="match status" value="1"/>
</dbReference>
<gene>
    <name evidence="7" type="ORF">A4X03_0g6895</name>
    <name evidence="6" type="ORF">JKIAZH3_G2414</name>
</gene>
<dbReference type="InterPro" id="IPR036322">
    <property type="entry name" value="WD40_repeat_dom_sf"/>
</dbReference>
<evidence type="ECO:0000313" key="8">
    <source>
        <dbReference type="Proteomes" id="UP000077671"/>
    </source>
</evidence>
<feature type="repeat" description="WD" evidence="4">
    <location>
        <begin position="122"/>
        <end position="164"/>
    </location>
</feature>
<dbReference type="InterPro" id="IPR001680">
    <property type="entry name" value="WD40_rpt"/>
</dbReference>
<dbReference type="AlphaFoldDB" id="A0A8T8STJ7"/>
<organism evidence="7 8">
    <name type="scientific">Tilletia caries</name>
    <name type="common">wheat bunt fungus</name>
    <dbReference type="NCBI Taxonomy" id="13290"/>
    <lineage>
        <taxon>Eukaryota</taxon>
        <taxon>Fungi</taxon>
        <taxon>Dikarya</taxon>
        <taxon>Basidiomycota</taxon>
        <taxon>Ustilaginomycotina</taxon>
        <taxon>Exobasidiomycetes</taxon>
        <taxon>Tilletiales</taxon>
        <taxon>Tilletiaceae</taxon>
        <taxon>Tilletia</taxon>
    </lineage>
</organism>
<dbReference type="Proteomes" id="UP000836402">
    <property type="component" value="Unassembled WGS sequence"/>
</dbReference>
<feature type="repeat" description="WD" evidence="4">
    <location>
        <begin position="81"/>
        <end position="122"/>
    </location>
</feature>
<evidence type="ECO:0000256" key="3">
    <source>
        <dbReference type="ARBA" id="ARBA00022737"/>
    </source>
</evidence>
<dbReference type="SUPFAM" id="SSF50978">
    <property type="entry name" value="WD40 repeat-like"/>
    <property type="match status" value="1"/>
</dbReference>
<dbReference type="PROSITE" id="PS50294">
    <property type="entry name" value="WD_REPEATS_REGION"/>
    <property type="match status" value="1"/>
</dbReference>
<dbReference type="SMART" id="SM00320">
    <property type="entry name" value="WD40"/>
    <property type="match status" value="4"/>
</dbReference>
<keyword evidence="9" id="KW-1185">Reference proteome</keyword>
<keyword evidence="3" id="KW-0677">Repeat</keyword>
<evidence type="ECO:0008006" key="10">
    <source>
        <dbReference type="Google" id="ProtNLM"/>
    </source>
</evidence>
<accession>A0A8T8STJ7</accession>
<dbReference type="Proteomes" id="UP000077671">
    <property type="component" value="Unassembled WGS sequence"/>
</dbReference>
<dbReference type="InterPro" id="IPR020472">
    <property type="entry name" value="WD40_PAC1"/>
</dbReference>